<dbReference type="InterPro" id="IPR001624">
    <property type="entry name" value="FliE"/>
</dbReference>
<evidence type="ECO:0000256" key="1">
    <source>
        <dbReference type="ARBA" id="ARBA00004117"/>
    </source>
</evidence>
<comment type="similarity">
    <text evidence="2 4">Belongs to the FliE family.</text>
</comment>
<protein>
    <recommendedName>
        <fullName evidence="4 5">Flagellar hook-basal body complex protein FliE</fullName>
    </recommendedName>
</protein>
<evidence type="ECO:0000256" key="2">
    <source>
        <dbReference type="ARBA" id="ARBA00009272"/>
    </source>
</evidence>
<dbReference type="PANTHER" id="PTHR34653">
    <property type="match status" value="1"/>
</dbReference>
<dbReference type="GO" id="GO:0009425">
    <property type="term" value="C:bacterial-type flagellum basal body"/>
    <property type="evidence" value="ECO:0007669"/>
    <property type="project" value="UniProtKB-SubCell"/>
</dbReference>
<keyword evidence="3 4" id="KW-0975">Bacterial flagellum</keyword>
<keyword evidence="6" id="KW-0966">Cell projection</keyword>
<dbReference type="GO" id="GO:0071973">
    <property type="term" value="P:bacterial-type flagellum-dependent cell motility"/>
    <property type="evidence" value="ECO:0007669"/>
    <property type="project" value="InterPro"/>
</dbReference>
<sequence>MNVAELQRLQQLTGGDERRLPTPRTRETVDGGFADTLAQAIQEVDRAQKIADEQVEAFIAGEQENLHEVMISMNQARLYFQLMTEVRNRLLETYQELMRTQI</sequence>
<reference evidence="7" key="1">
    <citation type="submission" date="2016-11" db="EMBL/GenBank/DDBJ databases">
        <authorList>
            <person name="Varghese N."/>
            <person name="Submissions S."/>
        </authorList>
    </citation>
    <scope>NUCLEOTIDE SEQUENCE [LARGE SCALE GENOMIC DNA]</scope>
    <source>
        <strain evidence="7">DSM 22212</strain>
    </source>
</reference>
<keyword evidence="7" id="KW-1185">Reference proteome</keyword>
<dbReference type="RefSeq" id="WP_072716331.1">
    <property type="nucleotide sequence ID" value="NZ_FRAU01000010.1"/>
</dbReference>
<gene>
    <name evidence="4" type="primary">fliE</name>
    <name evidence="6" type="ORF">SAMN04488087_2528</name>
</gene>
<evidence type="ECO:0000313" key="7">
    <source>
        <dbReference type="Proteomes" id="UP000185812"/>
    </source>
</evidence>
<evidence type="ECO:0000256" key="3">
    <source>
        <dbReference type="ARBA" id="ARBA00023143"/>
    </source>
</evidence>
<name>A0A1M6X6X5_9BACT</name>
<evidence type="ECO:0000256" key="5">
    <source>
        <dbReference type="NCBIfam" id="TIGR00205"/>
    </source>
</evidence>
<dbReference type="AlphaFoldDB" id="A0A1M6X6X5"/>
<evidence type="ECO:0000313" key="6">
    <source>
        <dbReference type="EMBL" id="SHL01747.1"/>
    </source>
</evidence>
<keyword evidence="6" id="KW-0282">Flagellum</keyword>
<comment type="subcellular location">
    <subcellularLocation>
        <location evidence="1 4">Bacterial flagellum basal body</location>
    </subcellularLocation>
</comment>
<dbReference type="STRING" id="633813.SAMN04488087_2528"/>
<dbReference type="NCBIfam" id="TIGR00205">
    <property type="entry name" value="fliE"/>
    <property type="match status" value="1"/>
</dbReference>
<dbReference type="HAMAP" id="MF_00724">
    <property type="entry name" value="FliE"/>
    <property type="match status" value="1"/>
</dbReference>
<dbReference type="GO" id="GO:0005198">
    <property type="term" value="F:structural molecule activity"/>
    <property type="evidence" value="ECO:0007669"/>
    <property type="project" value="UniProtKB-UniRule"/>
</dbReference>
<dbReference type="Proteomes" id="UP000185812">
    <property type="component" value="Unassembled WGS sequence"/>
</dbReference>
<dbReference type="PANTHER" id="PTHR34653:SF1">
    <property type="entry name" value="FLAGELLAR HOOK-BASAL BODY COMPLEX PROTEIN FLIE"/>
    <property type="match status" value="1"/>
</dbReference>
<dbReference type="PRINTS" id="PR01006">
    <property type="entry name" value="FLGHOOKFLIE"/>
</dbReference>
<evidence type="ECO:0000256" key="4">
    <source>
        <dbReference type="HAMAP-Rule" id="MF_00724"/>
    </source>
</evidence>
<keyword evidence="6" id="KW-0969">Cilium</keyword>
<dbReference type="EMBL" id="FRAU01000010">
    <property type="protein sequence ID" value="SHL01747.1"/>
    <property type="molecule type" value="Genomic_DNA"/>
</dbReference>
<proteinExistence type="inferred from homology"/>
<accession>A0A1M6X6X5</accession>
<dbReference type="Pfam" id="PF02049">
    <property type="entry name" value="FliE"/>
    <property type="match status" value="1"/>
</dbReference>
<organism evidence="6 7">
    <name type="scientific">Rhodothermus profundi</name>
    <dbReference type="NCBI Taxonomy" id="633813"/>
    <lineage>
        <taxon>Bacteria</taxon>
        <taxon>Pseudomonadati</taxon>
        <taxon>Rhodothermota</taxon>
        <taxon>Rhodothermia</taxon>
        <taxon>Rhodothermales</taxon>
        <taxon>Rhodothermaceae</taxon>
        <taxon>Rhodothermus</taxon>
    </lineage>
</organism>
<dbReference type="GO" id="GO:0003774">
    <property type="term" value="F:cytoskeletal motor activity"/>
    <property type="evidence" value="ECO:0007669"/>
    <property type="project" value="InterPro"/>
</dbReference>
<dbReference type="OrthoDB" id="285952at2"/>